<dbReference type="EMBL" id="AGRW01000042">
    <property type="protein sequence ID" value="EIC02148.1"/>
    <property type="molecule type" value="Genomic_DNA"/>
</dbReference>
<protein>
    <recommendedName>
        <fullName evidence="4">Lipoprotein</fullName>
    </recommendedName>
</protein>
<dbReference type="OrthoDB" id="9877172at2"/>
<feature type="chain" id="PRO_5003608720" description="Lipoprotein" evidence="1">
    <location>
        <begin position="21"/>
        <end position="294"/>
    </location>
</feature>
<accession>H7EJM8</accession>
<keyword evidence="3" id="KW-1185">Reference proteome</keyword>
<evidence type="ECO:0000256" key="1">
    <source>
        <dbReference type="SAM" id="SignalP"/>
    </source>
</evidence>
<evidence type="ECO:0000313" key="3">
    <source>
        <dbReference type="Proteomes" id="UP000003571"/>
    </source>
</evidence>
<dbReference type="AlphaFoldDB" id="H7EJM8"/>
<dbReference type="Proteomes" id="UP000003571">
    <property type="component" value="Unassembled WGS sequence"/>
</dbReference>
<gene>
    <name evidence="2" type="ORF">TresaDRAFT_2128</name>
</gene>
<evidence type="ECO:0000313" key="2">
    <source>
        <dbReference type="EMBL" id="EIC02148.1"/>
    </source>
</evidence>
<name>H7EJM8_9SPIR</name>
<comment type="caution">
    <text evidence="2">The sequence shown here is derived from an EMBL/GenBank/DDBJ whole genome shotgun (WGS) entry which is preliminary data.</text>
</comment>
<organism evidence="2 3">
    <name type="scientific">Treponema saccharophilum DSM 2985</name>
    <dbReference type="NCBI Taxonomy" id="907348"/>
    <lineage>
        <taxon>Bacteria</taxon>
        <taxon>Pseudomonadati</taxon>
        <taxon>Spirochaetota</taxon>
        <taxon>Spirochaetia</taxon>
        <taxon>Spirochaetales</taxon>
        <taxon>Treponemataceae</taxon>
        <taxon>Treponema</taxon>
    </lineage>
</organism>
<reference evidence="2 3" key="1">
    <citation type="submission" date="2011-09" db="EMBL/GenBank/DDBJ databases">
        <title>The draft genome of Treponema saccharophilum DSM 2985.</title>
        <authorList>
            <consortium name="US DOE Joint Genome Institute (JGI-PGF)"/>
            <person name="Lucas S."/>
            <person name="Copeland A."/>
            <person name="Lapidus A."/>
            <person name="Glavina del Rio T."/>
            <person name="Dalin E."/>
            <person name="Tice H."/>
            <person name="Bruce D."/>
            <person name="Goodwin L."/>
            <person name="Pitluck S."/>
            <person name="Peters L."/>
            <person name="Kyrpides N."/>
            <person name="Mavromatis K."/>
            <person name="Ivanova N."/>
            <person name="Markowitz V."/>
            <person name="Cheng J.-F."/>
            <person name="Hugenholtz P."/>
            <person name="Woyke T."/>
            <person name="Wu D."/>
            <person name="Gronow S."/>
            <person name="Wellnitz S."/>
            <person name="Brambilla E."/>
            <person name="Klenk H.-P."/>
            <person name="Eisen J.A."/>
        </authorList>
    </citation>
    <scope>NUCLEOTIDE SEQUENCE [LARGE SCALE GENOMIC DNA]</scope>
    <source>
        <strain evidence="2 3">DSM 2985</strain>
    </source>
</reference>
<keyword evidence="1" id="KW-0732">Signal</keyword>
<dbReference type="PROSITE" id="PS51257">
    <property type="entry name" value="PROKAR_LIPOPROTEIN"/>
    <property type="match status" value="1"/>
</dbReference>
<sequence>MKLSKKVLAALSTAALLATAGVFVSCAEDDDDPENAITGSGSNYEINYANSSKTDIYRAYKTTTFKHEGELVKITLNNQETTTHNGAMGFIWDLCKSKDAAPVTSGTETITPVATDENLKNFFVVGFRNNSTAPQMYISKFFNVSDLQADNFGAKTTVTTHQAGITATEPKELEVVKAWNVADLSDIDIASDKTLTFWVDIYPVFENSKYGVNYAAHANLAAGSYVVEVYAADPTGDTPGDPVFVKTIATNITGYTAEPTQHTLAVYANVQPEKTLSGSWNLAKDYAADEVVEE</sequence>
<evidence type="ECO:0008006" key="4">
    <source>
        <dbReference type="Google" id="ProtNLM"/>
    </source>
</evidence>
<dbReference type="RefSeq" id="WP_002703499.1">
    <property type="nucleotide sequence ID" value="NZ_AGRW01000042.1"/>
</dbReference>
<dbReference type="PATRIC" id="fig|907348.3.peg.1075"/>
<feature type="signal peptide" evidence="1">
    <location>
        <begin position="1"/>
        <end position="20"/>
    </location>
</feature>
<proteinExistence type="predicted"/>